<evidence type="ECO:0000256" key="2">
    <source>
        <dbReference type="ARBA" id="ARBA00022980"/>
    </source>
</evidence>
<comment type="function">
    <text evidence="5">Forms part of the polypeptide exit tunnel.</text>
</comment>
<reference evidence="7 9" key="1">
    <citation type="submission" date="2017-09" db="EMBL/GenBank/DDBJ databases">
        <title>Biodiversity and function of Thalassospira species in the particle-attached aromatic-hydrocarbon-degrading consortia from the surface seawater of the South China Sea.</title>
        <authorList>
            <person name="Dong C."/>
            <person name="Liu R."/>
            <person name="Shao Z."/>
        </authorList>
    </citation>
    <scope>NUCLEOTIDE SEQUENCE [LARGE SCALE GENOMIC DNA]</scope>
    <source>
        <strain evidence="7 9">CSC1P2</strain>
    </source>
</reference>
<proteinExistence type="inferred from homology"/>
<gene>
    <name evidence="5" type="primary">rplD</name>
    <name evidence="7" type="ORF">COO20_18705</name>
    <name evidence="6" type="ORF">CSC3H3_05830</name>
</gene>
<dbReference type="SUPFAM" id="SSF52166">
    <property type="entry name" value="Ribosomal protein L4"/>
    <property type="match status" value="1"/>
</dbReference>
<comment type="subunit">
    <text evidence="5">Part of the 50S ribosomal subunit.</text>
</comment>
<dbReference type="PANTHER" id="PTHR10746:SF6">
    <property type="entry name" value="LARGE RIBOSOMAL SUBUNIT PROTEIN UL4M"/>
    <property type="match status" value="1"/>
</dbReference>
<dbReference type="Pfam" id="PF00573">
    <property type="entry name" value="Ribosomal_L4"/>
    <property type="match status" value="1"/>
</dbReference>
<dbReference type="HAMAP" id="MF_01328_B">
    <property type="entry name" value="Ribosomal_uL4_B"/>
    <property type="match status" value="1"/>
</dbReference>
<name>A0A2N3KM32_9PROT</name>
<reference evidence="6 8" key="2">
    <citation type="submission" date="2017-10" db="EMBL/GenBank/DDBJ databases">
        <title>Biodiversity and function of Thalassospira species in the particle-attached aromatic-hydrocarbon-degrading consortia from the surface seawater of the China South Sea.</title>
        <authorList>
            <person name="Dong C."/>
            <person name="Liu R."/>
            <person name="Shao Z."/>
        </authorList>
    </citation>
    <scope>NUCLEOTIDE SEQUENCE [LARGE SCALE GENOMIC DNA]</scope>
    <source>
        <strain evidence="6 8">CSC3H3</strain>
    </source>
</reference>
<protein>
    <recommendedName>
        <fullName evidence="4 5">Large ribosomal subunit protein uL4</fullName>
    </recommendedName>
</protein>
<evidence type="ECO:0000256" key="1">
    <source>
        <dbReference type="ARBA" id="ARBA00010528"/>
    </source>
</evidence>
<dbReference type="EMBL" id="NWTK01000014">
    <property type="protein sequence ID" value="PKR51611.1"/>
    <property type="molecule type" value="Genomic_DNA"/>
</dbReference>
<evidence type="ECO:0000313" key="8">
    <source>
        <dbReference type="Proteomes" id="UP000233458"/>
    </source>
</evidence>
<comment type="function">
    <text evidence="5">One of the primary rRNA binding proteins, this protein initially binds near the 5'-end of the 23S rRNA. It is important during the early stages of 50S assembly. It makes multiple contacts with different domains of the 23S rRNA in the assembled 50S subunit and ribosome.</text>
</comment>
<dbReference type="GO" id="GO:0019843">
    <property type="term" value="F:rRNA binding"/>
    <property type="evidence" value="ECO:0007669"/>
    <property type="project" value="UniProtKB-UniRule"/>
</dbReference>
<evidence type="ECO:0000313" key="9">
    <source>
        <dbReference type="Proteomes" id="UP000233597"/>
    </source>
</evidence>
<dbReference type="InterPro" id="IPR002136">
    <property type="entry name" value="Ribosomal_uL4"/>
</dbReference>
<dbReference type="GO" id="GO:0005840">
    <property type="term" value="C:ribosome"/>
    <property type="evidence" value="ECO:0007669"/>
    <property type="project" value="UniProtKB-KW"/>
</dbReference>
<organism evidence="7 9">
    <name type="scientific">Thalassospira marina</name>
    <dbReference type="NCBI Taxonomy" id="2048283"/>
    <lineage>
        <taxon>Bacteria</taxon>
        <taxon>Pseudomonadati</taxon>
        <taxon>Pseudomonadota</taxon>
        <taxon>Alphaproteobacteria</taxon>
        <taxon>Rhodospirillales</taxon>
        <taxon>Thalassospiraceae</taxon>
        <taxon>Thalassospira</taxon>
    </lineage>
</organism>
<dbReference type="RefSeq" id="WP_101269347.1">
    <property type="nucleotide sequence ID" value="NZ_CP024199.1"/>
</dbReference>
<dbReference type="KEGG" id="thac:CSC3H3_05830"/>
<keyword evidence="5" id="KW-0699">rRNA-binding</keyword>
<dbReference type="GO" id="GO:0003735">
    <property type="term" value="F:structural constituent of ribosome"/>
    <property type="evidence" value="ECO:0007669"/>
    <property type="project" value="InterPro"/>
</dbReference>
<dbReference type="InterPro" id="IPR013005">
    <property type="entry name" value="Ribosomal_uL4-like"/>
</dbReference>
<dbReference type="AlphaFoldDB" id="A0A2N3KM32"/>
<evidence type="ECO:0000313" key="6">
    <source>
        <dbReference type="EMBL" id="AUG52287.1"/>
    </source>
</evidence>
<evidence type="ECO:0000313" key="7">
    <source>
        <dbReference type="EMBL" id="PKR51611.1"/>
    </source>
</evidence>
<dbReference type="InterPro" id="IPR023574">
    <property type="entry name" value="Ribosomal_uL4_dom_sf"/>
</dbReference>
<evidence type="ECO:0000256" key="3">
    <source>
        <dbReference type="ARBA" id="ARBA00023274"/>
    </source>
</evidence>
<dbReference type="NCBIfam" id="TIGR03953">
    <property type="entry name" value="rplD_bact"/>
    <property type="match status" value="1"/>
</dbReference>
<keyword evidence="2 5" id="KW-0689">Ribosomal protein</keyword>
<sequence length="206" mass="22472">MKLDVLNLDASSAGNIDLAEEIFGLEVRRDILHRMVTWQLAKRRAGTHKVKEKSEISATTKKFVRQKGSGGARHGSRKAVQFRGGGVAHGPRVRDHSHDLTKKFRKLALKTALSAKAKDGKLVVLDSADFSESKTKALAVAFNKLGWKSALIIDGASVNEGFARAARNIPQIDVLPQVGANVYDILRRDTLVLTKGAVEALEARLK</sequence>
<dbReference type="GO" id="GO:0006412">
    <property type="term" value="P:translation"/>
    <property type="evidence" value="ECO:0007669"/>
    <property type="project" value="UniProtKB-UniRule"/>
</dbReference>
<dbReference type="EMBL" id="CP024199">
    <property type="protein sequence ID" value="AUG52287.1"/>
    <property type="molecule type" value="Genomic_DNA"/>
</dbReference>
<dbReference type="Proteomes" id="UP000233597">
    <property type="component" value="Unassembled WGS sequence"/>
</dbReference>
<evidence type="ECO:0000256" key="5">
    <source>
        <dbReference type="HAMAP-Rule" id="MF_01328"/>
    </source>
</evidence>
<comment type="similarity">
    <text evidence="1 5">Belongs to the universal ribosomal protein uL4 family.</text>
</comment>
<keyword evidence="5" id="KW-0694">RNA-binding</keyword>
<evidence type="ECO:0000256" key="4">
    <source>
        <dbReference type="ARBA" id="ARBA00035244"/>
    </source>
</evidence>
<accession>A0A2N3KM32</accession>
<dbReference type="OrthoDB" id="9803201at2"/>
<keyword evidence="3 5" id="KW-0687">Ribonucleoprotein</keyword>
<dbReference type="PANTHER" id="PTHR10746">
    <property type="entry name" value="50S RIBOSOMAL PROTEIN L4"/>
    <property type="match status" value="1"/>
</dbReference>
<keyword evidence="8" id="KW-1185">Reference proteome</keyword>
<dbReference type="GO" id="GO:1990904">
    <property type="term" value="C:ribonucleoprotein complex"/>
    <property type="evidence" value="ECO:0007669"/>
    <property type="project" value="UniProtKB-KW"/>
</dbReference>
<dbReference type="Gene3D" id="3.40.1370.10">
    <property type="match status" value="1"/>
</dbReference>
<dbReference type="Proteomes" id="UP000233458">
    <property type="component" value="Chromosome"/>
</dbReference>